<reference evidence="1 2" key="1">
    <citation type="submission" date="2011-02" db="EMBL/GenBank/DDBJ databases">
        <title>The Genome Sequence of Mortierella verticillata NRRL 6337.</title>
        <authorList>
            <consortium name="The Broad Institute Genome Sequencing Platform"/>
            <person name="Russ C."/>
            <person name="Cuomo C."/>
            <person name="Burger G."/>
            <person name="Gray M.W."/>
            <person name="Holland P.W.H."/>
            <person name="King N."/>
            <person name="Lang F.B.F."/>
            <person name="Roger A.J."/>
            <person name="Ruiz-Trillo I."/>
            <person name="Young S.K."/>
            <person name="Zeng Q."/>
            <person name="Gargeya S."/>
            <person name="Alvarado L."/>
            <person name="Berlin A."/>
            <person name="Chapman S.B."/>
            <person name="Chen Z."/>
            <person name="Freedman E."/>
            <person name="Gellesch M."/>
            <person name="Goldberg J."/>
            <person name="Griggs A."/>
            <person name="Gujja S."/>
            <person name="Heilman E."/>
            <person name="Heiman D."/>
            <person name="Howarth C."/>
            <person name="Mehta T."/>
            <person name="Neiman D."/>
            <person name="Pearson M."/>
            <person name="Roberts A."/>
            <person name="Saif S."/>
            <person name="Shea T."/>
            <person name="Shenoy N."/>
            <person name="Sisk P."/>
            <person name="Stolte C."/>
            <person name="Sykes S."/>
            <person name="White J."/>
            <person name="Yandava C."/>
            <person name="Haas B."/>
            <person name="Nusbaum C."/>
            <person name="Birren B."/>
        </authorList>
    </citation>
    <scope>NUCLEOTIDE SEQUENCE [LARGE SCALE GENOMIC DNA]</scope>
    <source>
        <strain evidence="1 2">NRRL 6337</strain>
    </source>
</reference>
<protein>
    <recommendedName>
        <fullName evidence="3">Heterokaryon incompatibility domain-containing protein</fullName>
    </recommendedName>
</protein>
<keyword evidence="2" id="KW-1185">Reference proteome</keyword>
<accession>A0A086TIL2</accession>
<dbReference type="AlphaFoldDB" id="A0A086TIL2"/>
<evidence type="ECO:0008006" key="3">
    <source>
        <dbReference type="Google" id="ProtNLM"/>
    </source>
</evidence>
<dbReference type="EMBL" id="KN042439">
    <property type="protein sequence ID" value="KFH61789.1"/>
    <property type="molecule type" value="Genomic_DNA"/>
</dbReference>
<gene>
    <name evidence="1" type="ORF">MVEG_12372</name>
</gene>
<sequence length="245" mass="27698">MYHFRDKWVSTIESLDIQHNSVDISSYLSLVTPQAELGIRAHIQGLGYNAEAITAKQLIPLIDVTRSLFFIQDLGFCDKQSFAFLMLLASYIAETGCTIKNIADVFGIGAINKLCMTRDGKNMSIGMAAKLFGLGKVGNMSKMDCPRVWDLELDEVITNPNIEGDPVHQIAVITHRWQKEFVYKDLMKIETINSLLEELGRPTKSIKISPMSPKLTKIRDELKSQIRYIWMDTLCIDKPAPSNWI</sequence>
<proteinExistence type="predicted"/>
<dbReference type="Proteomes" id="UP000243308">
    <property type="component" value="Unassembled WGS sequence"/>
</dbReference>
<evidence type="ECO:0000313" key="1">
    <source>
        <dbReference type="EMBL" id="KFH61789.1"/>
    </source>
</evidence>
<organism evidence="1 2">
    <name type="scientific">Podila verticillata NRRL 6337</name>
    <dbReference type="NCBI Taxonomy" id="1069443"/>
    <lineage>
        <taxon>Eukaryota</taxon>
        <taxon>Fungi</taxon>
        <taxon>Fungi incertae sedis</taxon>
        <taxon>Mucoromycota</taxon>
        <taxon>Mortierellomycotina</taxon>
        <taxon>Mortierellomycetes</taxon>
        <taxon>Mortierellales</taxon>
        <taxon>Mortierellaceae</taxon>
        <taxon>Podila</taxon>
    </lineage>
</organism>
<dbReference type="OrthoDB" id="674604at2759"/>
<evidence type="ECO:0000313" key="2">
    <source>
        <dbReference type="Proteomes" id="UP000243308"/>
    </source>
</evidence>
<name>A0A086TIL2_9FUNG</name>